<evidence type="ECO:0000313" key="3">
    <source>
        <dbReference type="EMBL" id="ASD63425.1"/>
    </source>
</evidence>
<dbReference type="EMBL" id="CP020946">
    <property type="protein sequence ID" value="ASD63425.1"/>
    <property type="molecule type" value="Genomic_DNA"/>
</dbReference>
<evidence type="ECO:0000256" key="1">
    <source>
        <dbReference type="SAM" id="Coils"/>
    </source>
</evidence>
<feature type="coiled-coil region" evidence="1">
    <location>
        <begin position="23"/>
        <end position="50"/>
    </location>
</feature>
<reference evidence="3 4" key="1">
    <citation type="submission" date="2017-04" db="EMBL/GenBank/DDBJ databases">
        <title>Whole genome sequence of Bdellovibrio bacteriovorus strain SSB218315.</title>
        <authorList>
            <person name="Oyedara O."/>
            <person name="Rodriguez-Perez M.A."/>
        </authorList>
    </citation>
    <scope>NUCLEOTIDE SEQUENCE [LARGE SCALE GENOMIC DNA]</scope>
    <source>
        <strain evidence="3 4">SSB218315</strain>
    </source>
</reference>
<dbReference type="Proteomes" id="UP000197003">
    <property type="component" value="Chromosome"/>
</dbReference>
<accession>A0A1Z3N7J2</accession>
<keyword evidence="2" id="KW-0732">Signal</keyword>
<dbReference type="RefSeq" id="WP_088564964.1">
    <property type="nucleotide sequence ID" value="NZ_CP020946.1"/>
</dbReference>
<dbReference type="OrthoDB" id="9825856at2"/>
<keyword evidence="1" id="KW-0175">Coiled coil</keyword>
<feature type="chain" id="PRO_5013368934" evidence="2">
    <location>
        <begin position="21"/>
        <end position="187"/>
    </location>
</feature>
<organism evidence="3 4">
    <name type="scientific">Bdellovibrio bacteriovorus</name>
    <dbReference type="NCBI Taxonomy" id="959"/>
    <lineage>
        <taxon>Bacteria</taxon>
        <taxon>Pseudomonadati</taxon>
        <taxon>Bdellovibrionota</taxon>
        <taxon>Bdellovibrionia</taxon>
        <taxon>Bdellovibrionales</taxon>
        <taxon>Pseudobdellovibrionaceae</taxon>
        <taxon>Bdellovibrio</taxon>
    </lineage>
</organism>
<evidence type="ECO:0000256" key="2">
    <source>
        <dbReference type="SAM" id="SignalP"/>
    </source>
</evidence>
<evidence type="ECO:0000313" key="4">
    <source>
        <dbReference type="Proteomes" id="UP000197003"/>
    </source>
</evidence>
<feature type="signal peptide" evidence="2">
    <location>
        <begin position="1"/>
        <end position="20"/>
    </location>
</feature>
<proteinExistence type="predicted"/>
<sequence length="187" mass="21622">MKTTIFTLIFGLFLQSTAFAQSQDNLEQRIAELRARMAQAQSTEEILQISDELIALTDEHLAKTPIKPTPRIPNEVRTVKADKFGASRHSLDVWGSYRKIIIRCVEGEVRFENNPRVIAQSEERVDLGYIYKMRSGETLEFDLGHYEYDRHFGQRYSDTLDVRTLILDIESPNLIGSRGRLEIEFVR</sequence>
<protein>
    <submittedName>
        <fullName evidence="3">Uncharacterized protein</fullName>
    </submittedName>
</protein>
<gene>
    <name evidence="3" type="ORF">B9G79_07480</name>
</gene>
<dbReference type="AlphaFoldDB" id="A0A1Z3N7J2"/>
<name>A0A1Z3N7J2_BDEBC</name>